<comment type="caution">
    <text evidence="1">The sequence shown here is derived from an EMBL/GenBank/DDBJ whole genome shotgun (WGS) entry which is preliminary data.</text>
</comment>
<dbReference type="Proteomes" id="UP001420932">
    <property type="component" value="Unassembled WGS sequence"/>
</dbReference>
<accession>A0AAP0HKT9</accession>
<name>A0AAP0HKT9_9MAGN</name>
<reference evidence="1 2" key="1">
    <citation type="submission" date="2024-01" db="EMBL/GenBank/DDBJ databases">
        <title>Genome assemblies of Stephania.</title>
        <authorList>
            <person name="Yang L."/>
        </authorList>
    </citation>
    <scope>NUCLEOTIDE SEQUENCE [LARGE SCALE GENOMIC DNA]</scope>
    <source>
        <strain evidence="1">YNDBR</strain>
        <tissue evidence="1">Leaf</tissue>
    </source>
</reference>
<proteinExistence type="predicted"/>
<sequence>MSSVFHLIHRPMLTSVLLPLKEILTMCSQDLPLTPSNLENVLTNPLSPHPESEPVVSPPTYIHASAAFSSWFLTGDAEALYDDLVKFHSNQLLDEKTYKHFKKLLGLPTYNDSLDSYPLGFRANLDINAVTSTLMGNRVLKGQCGARLNASDLTAHYFTLFIHDTHNLFHVRHDATVLPEDYLFLYAIEVFPMPLDVVVEAHVRTIRSIILEDSSTHILDLPISTDLSEPVVYPVEALIFSPYHSLTPPTSLSATVGTSAHHGASSSSAPTLMTDDQYAELSYLYLDYLEQVDTLHDIFVSVGQPTLARP</sequence>
<organism evidence="1 2">
    <name type="scientific">Stephania yunnanensis</name>
    <dbReference type="NCBI Taxonomy" id="152371"/>
    <lineage>
        <taxon>Eukaryota</taxon>
        <taxon>Viridiplantae</taxon>
        <taxon>Streptophyta</taxon>
        <taxon>Embryophyta</taxon>
        <taxon>Tracheophyta</taxon>
        <taxon>Spermatophyta</taxon>
        <taxon>Magnoliopsida</taxon>
        <taxon>Ranunculales</taxon>
        <taxon>Menispermaceae</taxon>
        <taxon>Menispermoideae</taxon>
        <taxon>Cissampelideae</taxon>
        <taxon>Stephania</taxon>
    </lineage>
</organism>
<protein>
    <submittedName>
        <fullName evidence="1">Uncharacterized protein</fullName>
    </submittedName>
</protein>
<evidence type="ECO:0000313" key="2">
    <source>
        <dbReference type="Proteomes" id="UP001420932"/>
    </source>
</evidence>
<dbReference type="AlphaFoldDB" id="A0AAP0HKT9"/>
<keyword evidence="2" id="KW-1185">Reference proteome</keyword>
<gene>
    <name evidence="1" type="ORF">Syun_027159</name>
</gene>
<dbReference type="EMBL" id="JBBNAF010000012">
    <property type="protein sequence ID" value="KAK9092248.1"/>
    <property type="molecule type" value="Genomic_DNA"/>
</dbReference>
<evidence type="ECO:0000313" key="1">
    <source>
        <dbReference type="EMBL" id="KAK9092248.1"/>
    </source>
</evidence>